<feature type="domain" description="HTH gntR-type" evidence="4">
    <location>
        <begin position="35"/>
        <end position="102"/>
    </location>
</feature>
<dbReference type="PANTHER" id="PTHR44846:SF1">
    <property type="entry name" value="MANNOSYL-D-GLYCERATE TRANSPORT_METABOLISM SYSTEM REPRESSOR MNGR-RELATED"/>
    <property type="match status" value="1"/>
</dbReference>
<keyword evidence="2" id="KW-0238">DNA-binding</keyword>
<evidence type="ECO:0000256" key="3">
    <source>
        <dbReference type="ARBA" id="ARBA00023163"/>
    </source>
</evidence>
<dbReference type="SMART" id="SM00866">
    <property type="entry name" value="UTRA"/>
    <property type="match status" value="2"/>
</dbReference>
<organism evidence="5 6">
    <name type="scientific">Pseudonocardia nematodicida</name>
    <dbReference type="NCBI Taxonomy" id="1206997"/>
    <lineage>
        <taxon>Bacteria</taxon>
        <taxon>Bacillati</taxon>
        <taxon>Actinomycetota</taxon>
        <taxon>Actinomycetes</taxon>
        <taxon>Pseudonocardiales</taxon>
        <taxon>Pseudonocardiaceae</taxon>
        <taxon>Pseudonocardia</taxon>
    </lineage>
</organism>
<dbReference type="RefSeq" id="WP_349300746.1">
    <property type="nucleotide sequence ID" value="NZ_JBEDNQ010000011.1"/>
</dbReference>
<evidence type="ECO:0000256" key="1">
    <source>
        <dbReference type="ARBA" id="ARBA00023015"/>
    </source>
</evidence>
<dbReference type="InterPro" id="IPR028978">
    <property type="entry name" value="Chorismate_lyase_/UTRA_dom_sf"/>
</dbReference>
<dbReference type="EMBL" id="JBEDNQ010000011">
    <property type="protein sequence ID" value="MEQ3553681.1"/>
    <property type="molecule type" value="Genomic_DNA"/>
</dbReference>
<proteinExistence type="predicted"/>
<dbReference type="SUPFAM" id="SSF64288">
    <property type="entry name" value="Chorismate lyase-like"/>
    <property type="match status" value="2"/>
</dbReference>
<evidence type="ECO:0000259" key="4">
    <source>
        <dbReference type="PROSITE" id="PS50949"/>
    </source>
</evidence>
<dbReference type="SMART" id="SM00345">
    <property type="entry name" value="HTH_GNTR"/>
    <property type="match status" value="2"/>
</dbReference>
<dbReference type="Pfam" id="PF07702">
    <property type="entry name" value="UTRA"/>
    <property type="match status" value="2"/>
</dbReference>
<dbReference type="Gene3D" id="1.10.10.10">
    <property type="entry name" value="Winged helix-like DNA-binding domain superfamily/Winged helix DNA-binding domain"/>
    <property type="match status" value="2"/>
</dbReference>
<sequence length="520" mass="56445">MSRPAGPDDHSSYDGHDDFRRAARERAARQNRVRVPSVLGAHGALVTSLRTGEICVNDRLDEGDIGARFSVSRNAVRSALRLLATEGVVSRSPRAGTVVTSGMTEIPIDNGLAWNVGTDPERQVVVLDQRWVASSPVIRRYLRTTATRVHASEILDLHVGNPILLYTRYTLEEGRDRPLVPRSDDGRFEEVFARAYGSPLARIDSWIEAGSADDRTAAQLRTPAGTPLIVKSRVLWSGDGVPREFSITHYPAARVALSTATDGAGPDDDPVVESVAVPEVRTGGVDAAPDLLRTSAANLRVELRAAIREGIVRPGDRLVEDELARSFGAGRSTVRQALTHLAHEGTVTRTAGSTLAGPIAAYRLNSGVPHRETETGRHRSRHLTSVTIPAAPFVAHLLAPPDGRVVLDEFLSVRDDGHATLYLRYTTPSAEPRPLVVGRRDEFREGFRRAYGRPPGRVVTVVHAVTADADAARRLRVAPDSILLLSERVLFDADGAVREFSHSYRAAAHACLATRTVLPT</sequence>
<dbReference type="InterPro" id="IPR036388">
    <property type="entry name" value="WH-like_DNA-bd_sf"/>
</dbReference>
<dbReference type="InterPro" id="IPR011663">
    <property type="entry name" value="UTRA"/>
</dbReference>
<dbReference type="Pfam" id="PF00392">
    <property type="entry name" value="GntR"/>
    <property type="match status" value="2"/>
</dbReference>
<keyword evidence="1" id="KW-0805">Transcription regulation</keyword>
<evidence type="ECO:0000256" key="2">
    <source>
        <dbReference type="ARBA" id="ARBA00023125"/>
    </source>
</evidence>
<dbReference type="SUPFAM" id="SSF46785">
    <property type="entry name" value="Winged helix' DNA-binding domain"/>
    <property type="match status" value="2"/>
</dbReference>
<accession>A0ABV1KGU7</accession>
<evidence type="ECO:0000313" key="6">
    <source>
        <dbReference type="Proteomes" id="UP001494902"/>
    </source>
</evidence>
<dbReference type="InterPro" id="IPR050679">
    <property type="entry name" value="Bact_HTH_transcr_reg"/>
</dbReference>
<name>A0ABV1KGU7_9PSEU</name>
<dbReference type="PROSITE" id="PS50949">
    <property type="entry name" value="HTH_GNTR"/>
    <property type="match status" value="2"/>
</dbReference>
<dbReference type="Gene3D" id="3.40.1410.10">
    <property type="entry name" value="Chorismate lyase-like"/>
    <property type="match status" value="2"/>
</dbReference>
<dbReference type="PANTHER" id="PTHR44846">
    <property type="entry name" value="MANNOSYL-D-GLYCERATE TRANSPORT/METABOLISM SYSTEM REPRESSOR MNGR-RELATED"/>
    <property type="match status" value="1"/>
</dbReference>
<feature type="domain" description="HTH gntR-type" evidence="4">
    <location>
        <begin position="293"/>
        <end position="363"/>
    </location>
</feature>
<keyword evidence="6" id="KW-1185">Reference proteome</keyword>
<reference evidence="5 6" key="1">
    <citation type="submission" date="2024-03" db="EMBL/GenBank/DDBJ databases">
        <title>Draft genome sequence of Pseudonocardia nematodicida JCM 31783.</title>
        <authorList>
            <person name="Butdee W."/>
            <person name="Duangmal K."/>
        </authorList>
    </citation>
    <scope>NUCLEOTIDE SEQUENCE [LARGE SCALE GENOMIC DNA]</scope>
    <source>
        <strain evidence="5 6">JCM 31783</strain>
    </source>
</reference>
<comment type="caution">
    <text evidence="5">The sequence shown here is derived from an EMBL/GenBank/DDBJ whole genome shotgun (WGS) entry which is preliminary data.</text>
</comment>
<gene>
    <name evidence="5" type="ORF">WIS52_24680</name>
</gene>
<keyword evidence="3" id="KW-0804">Transcription</keyword>
<protein>
    <submittedName>
        <fullName evidence="5">GntR family transcriptional regulator</fullName>
    </submittedName>
</protein>
<dbReference type="InterPro" id="IPR036390">
    <property type="entry name" value="WH_DNA-bd_sf"/>
</dbReference>
<dbReference type="InterPro" id="IPR000524">
    <property type="entry name" value="Tscrpt_reg_HTH_GntR"/>
</dbReference>
<dbReference type="Proteomes" id="UP001494902">
    <property type="component" value="Unassembled WGS sequence"/>
</dbReference>
<evidence type="ECO:0000313" key="5">
    <source>
        <dbReference type="EMBL" id="MEQ3553681.1"/>
    </source>
</evidence>